<dbReference type="Pfam" id="PF17973">
    <property type="entry name" value="bMG10"/>
    <property type="match status" value="1"/>
</dbReference>
<feature type="domain" description="Alpha-2-macroglobulin bait region" evidence="3">
    <location>
        <begin position="973"/>
        <end position="1115"/>
    </location>
</feature>
<dbReference type="Proteomes" id="UP000321907">
    <property type="component" value="Unassembled WGS sequence"/>
</dbReference>
<dbReference type="InterPro" id="IPR041462">
    <property type="entry name" value="Bact_A2M_MG6"/>
</dbReference>
<dbReference type="InterPro" id="IPR008930">
    <property type="entry name" value="Terpenoid_cyclase/PrenylTrfase"/>
</dbReference>
<accession>A0A5C7FJL9</accession>
<dbReference type="InterPro" id="IPR041203">
    <property type="entry name" value="Bact_A2M_MG5"/>
</dbReference>
<dbReference type="GO" id="GO:0004866">
    <property type="term" value="F:endopeptidase inhibitor activity"/>
    <property type="evidence" value="ECO:0007669"/>
    <property type="project" value="InterPro"/>
</dbReference>
<sequence length="1841" mass="200450">MKNPSLIRYIPFFVFISLFLFQCDKPANEAVGVDSAIEVPAGIQAYTTGVIGRNEAVYVQFTSVPEGPADDLIRISPQVKGEAVLQGTGLSFTPADSWASGAKYTAKVRTPEGEDFTFTFSTPLRRAEVVSDGLYIPKAGEVQVTGRVVTNDATTVAEIATMLSAKQGGQAVDVEVTEGADNRHFSYTISAPNRGESPAPVIIAYDGGKSGFAASKGELSVVIPAAEDFRVESLVVSDNEDAALLVRFSDALQTGQDLKGMIRFPGNSGYTTRIDGNLLYIYPKDDNLGEITVGLSDGIKNSAGLRLGRETSWKVNLGRTEPNLRVVGNGNILPHEGRRLYPFEAVGLEAVRLEIVKIYANNVSRYLQDNSLSSQGDDWSLRYVGKIIAKERVELSSLSGAVNPSRWSRYALDLSKYIGEDAAAVYQIRLGFGMEDAIADCDVGPEDFGLSPLASAEDETEDFVLGFKENQTGLGDYYGIHGYYDDFNWRDEDNPCTPAYYNRSHFITQNLLSSNLGLIAKRNPDRSTVVFATDLLNATGRSGVTIKAYSQQLQEIFTGATDHDGRVTMTTTEAPAIIVGTSVAGDAAYLNLNGETALPLSRFSIGGVDGAGGIKGAFYSERGVWRPGDSVFLNFVLEDKQQRLPDNYPVEFTLADAQGRVVERRSVLPAFGSGLYPLTFQTSKKDVTGNWVATIKAGGEQYFCPLMIETVKPNRLSIDLELPAGGLSPGSGNVTLVSKWLYGAPASNLRATVSALISERRADFPKWSDYTFSDPSRRINHVTAEEVFDGQLNAEGRASFTLAVDGDALPGPASAGVSTKVFEEGGNFSIDNQRIPFDPYSVYAGVNIPKDDWGSRRVSMQAPSTVELAAVNTKGEGVGGRKLSVGLYRVNWRYWWQDNHDNIARFSGSRHTEALETFTATTGGDGSASIDVKLDDWGRYLLRVCDDGGHCTGQYFYAGYNMDDTDRESASLLRPVAEQDEVSVGEEVNIKLPTSAGGRMLVSLETSAGSIEQFWVDAKAGETTVSFKTDERMVPTVYANITLLQPYEQTTNDRPVRLYGLVPVTVTDPETVLQPEITAAKEWGPKERVEVSITEQNGKPMTYTLAVVDEGLLGLTRFQTPDLHDRFFAKEALSVRTFDLYKYVIGSLNGDFGKVLAIGGDASEGENEDQTANRFEPVVRHLGPFKLAGGKTGRHAIDLPNYIGAVRVMVVGSSDKAYGSAAERIPVVQPLMLLPTLPRVLGPGERVEMPVNVFAMNDKVKNVNLDVKESEGLVTIAAPQQSMAFTKAGNQTTYFPLQVGNRAGIARFAVSGSGNGNSTSQEVEIDVRHPNEPVTRSTTVAIAPGEEQRIAYSNFGVAGTRDAMLELTALPAMQLGRHLNYLLRYPYGCVEQTTSPAFAQLYLDKVIELTPEQEQRRKNNVIAGLEKMRNFQTSGGGMAYWPGNRDPHPWASNYVLHFITEAERAGFSVPIDLKNKLVSFQAKVAANWRESNDPFYSSKRQRSLDQAYRLYGLALAGKAEIGAMNRLRGKASELPTPAIYNLAAAYAIVGQKSAADELMSGSETTVKAYRELGYTFGSDIRDMAMILESQLAAGDQSAAGKQVFRLAERIGQRRWLSTQEAAFAFVAIGKMSVADDRELKADFTSPSGGKSAVGANTGVYQIELPADADGASFVVKNTGSATLYATVITSGKPRPGEEQTTNENLVLSVRYTDEDGNAIDVSSLRSGTDFVANYTVKNPGSLGMNYQQLALRSLLPSGWEVSNDRLSADAGNNQANYEYRDFRDDRVYTFFNLRRGESKTFSLRMTATYPGRYYLPSQVSEAMYADDIKAGVKGKWVEVSK</sequence>
<gene>
    <name evidence="5" type="ORF">FUA23_01870</name>
</gene>
<organism evidence="5 6">
    <name type="scientific">Neolewinella aurantiaca</name>
    <dbReference type="NCBI Taxonomy" id="2602767"/>
    <lineage>
        <taxon>Bacteria</taxon>
        <taxon>Pseudomonadati</taxon>
        <taxon>Bacteroidota</taxon>
        <taxon>Saprospiria</taxon>
        <taxon>Saprospirales</taxon>
        <taxon>Lewinellaceae</taxon>
        <taxon>Neolewinella</taxon>
    </lineage>
</organism>
<dbReference type="EMBL" id="VOXD01000002">
    <property type="protein sequence ID" value="TXF91466.1"/>
    <property type="molecule type" value="Genomic_DNA"/>
</dbReference>
<dbReference type="SMART" id="SM01360">
    <property type="entry name" value="A2M"/>
    <property type="match status" value="1"/>
</dbReference>
<protein>
    <recommendedName>
        <fullName evidence="7">Alpha-2-macroglobulin</fullName>
    </recommendedName>
</protein>
<dbReference type="GO" id="GO:0005615">
    <property type="term" value="C:extracellular space"/>
    <property type="evidence" value="ECO:0007669"/>
    <property type="project" value="InterPro"/>
</dbReference>
<dbReference type="Pfam" id="PF07703">
    <property type="entry name" value="A2M_BRD"/>
    <property type="match status" value="1"/>
</dbReference>
<dbReference type="PANTHER" id="PTHR40094">
    <property type="entry name" value="ALPHA-2-MACROGLOBULIN HOMOLOG"/>
    <property type="match status" value="1"/>
</dbReference>
<name>A0A5C7FJL9_9BACT</name>
<dbReference type="InterPro" id="IPR041246">
    <property type="entry name" value="Bact_MG10"/>
</dbReference>
<keyword evidence="2" id="KW-0732">Signal</keyword>
<dbReference type="CDD" id="cd02891">
    <property type="entry name" value="A2M_like"/>
    <property type="match status" value="1"/>
</dbReference>
<comment type="caution">
    <text evidence="5">The sequence shown here is derived from an EMBL/GenBank/DDBJ whole genome shotgun (WGS) entry which is preliminary data.</text>
</comment>
<evidence type="ECO:0000256" key="2">
    <source>
        <dbReference type="ARBA" id="ARBA00022729"/>
    </source>
</evidence>
<dbReference type="SMART" id="SM01419">
    <property type="entry name" value="Thiol-ester_cl"/>
    <property type="match status" value="1"/>
</dbReference>
<dbReference type="InterPro" id="IPR047565">
    <property type="entry name" value="Alpha-macroglob_thiol-ester_cl"/>
</dbReference>
<dbReference type="InterPro" id="IPR011625">
    <property type="entry name" value="A2M_N_BRD"/>
</dbReference>
<dbReference type="Pfam" id="PF00207">
    <property type="entry name" value="A2M"/>
    <property type="match status" value="1"/>
</dbReference>
<dbReference type="Gene3D" id="2.60.40.1930">
    <property type="match status" value="1"/>
</dbReference>
<dbReference type="RefSeq" id="WP_147929006.1">
    <property type="nucleotide sequence ID" value="NZ_VOXD01000002.1"/>
</dbReference>
<dbReference type="Pfam" id="PF07678">
    <property type="entry name" value="TED_complement"/>
    <property type="match status" value="1"/>
</dbReference>
<dbReference type="InterPro" id="IPR001599">
    <property type="entry name" value="Macroglobln_a2"/>
</dbReference>
<evidence type="ECO:0000256" key="1">
    <source>
        <dbReference type="ARBA" id="ARBA00010556"/>
    </source>
</evidence>
<proteinExistence type="inferred from homology"/>
<dbReference type="PANTHER" id="PTHR40094:SF1">
    <property type="entry name" value="UBIQUITIN DOMAIN-CONTAINING PROTEIN"/>
    <property type="match status" value="1"/>
</dbReference>
<keyword evidence="6" id="KW-1185">Reference proteome</keyword>
<dbReference type="SMART" id="SM01359">
    <property type="entry name" value="A2M_N_2"/>
    <property type="match status" value="1"/>
</dbReference>
<dbReference type="SUPFAM" id="SSF48239">
    <property type="entry name" value="Terpenoid cyclases/Protein prenyltransferases"/>
    <property type="match status" value="1"/>
</dbReference>
<dbReference type="Pfam" id="PF11974">
    <property type="entry name" value="bMG3"/>
    <property type="match status" value="1"/>
</dbReference>
<evidence type="ECO:0000313" key="5">
    <source>
        <dbReference type="EMBL" id="TXF91466.1"/>
    </source>
</evidence>
<dbReference type="Pfam" id="PF17962">
    <property type="entry name" value="bMG6"/>
    <property type="match status" value="1"/>
</dbReference>
<dbReference type="InterPro" id="IPR051802">
    <property type="entry name" value="YfhM-like"/>
</dbReference>
<dbReference type="Gene3D" id="1.50.10.20">
    <property type="match status" value="1"/>
</dbReference>
<evidence type="ECO:0000259" key="4">
    <source>
        <dbReference type="SMART" id="SM01360"/>
    </source>
</evidence>
<dbReference type="InterPro" id="IPR002890">
    <property type="entry name" value="MG2"/>
</dbReference>
<dbReference type="InterPro" id="IPR011626">
    <property type="entry name" value="Alpha-macroglobulin_TED"/>
</dbReference>
<comment type="similarity">
    <text evidence="1">Belongs to the protease inhibitor I39 (alpha-2-macroglobulin) family. Bacterial alpha-2-macroglobulin subfamily.</text>
</comment>
<evidence type="ECO:0000259" key="3">
    <source>
        <dbReference type="SMART" id="SM01359"/>
    </source>
</evidence>
<evidence type="ECO:0000313" key="6">
    <source>
        <dbReference type="Proteomes" id="UP000321907"/>
    </source>
</evidence>
<evidence type="ECO:0008006" key="7">
    <source>
        <dbReference type="Google" id="ProtNLM"/>
    </source>
</evidence>
<dbReference type="OrthoDB" id="9767116at2"/>
<dbReference type="Pfam" id="PF17972">
    <property type="entry name" value="bMG5"/>
    <property type="match status" value="1"/>
</dbReference>
<dbReference type="InterPro" id="IPR021868">
    <property type="entry name" value="Alpha_2_Macroglob_MG3"/>
</dbReference>
<reference evidence="5 6" key="1">
    <citation type="submission" date="2019-08" db="EMBL/GenBank/DDBJ databases">
        <title>Lewinella sp. strain SSH13 Genome sequencing and assembly.</title>
        <authorList>
            <person name="Kim I."/>
        </authorList>
    </citation>
    <scope>NUCLEOTIDE SEQUENCE [LARGE SCALE GENOMIC DNA]</scope>
    <source>
        <strain evidence="5 6">SSH13</strain>
    </source>
</reference>
<dbReference type="Pfam" id="PF01835">
    <property type="entry name" value="MG2"/>
    <property type="match status" value="1"/>
</dbReference>
<feature type="domain" description="Alpha-2-macroglobulin" evidence="4">
    <location>
        <begin position="1178"/>
        <end position="1267"/>
    </location>
</feature>